<organism evidence="3 4">
    <name type="scientific">Rugosimonospora acidiphila</name>
    <dbReference type="NCBI Taxonomy" id="556531"/>
    <lineage>
        <taxon>Bacteria</taxon>
        <taxon>Bacillati</taxon>
        <taxon>Actinomycetota</taxon>
        <taxon>Actinomycetes</taxon>
        <taxon>Micromonosporales</taxon>
        <taxon>Micromonosporaceae</taxon>
        <taxon>Rugosimonospora</taxon>
    </lineage>
</organism>
<protein>
    <submittedName>
        <fullName evidence="3">Nitroreductase family deazaflavin-dependent oxidoreductase</fullName>
    </submittedName>
</protein>
<dbReference type="InterPro" id="IPR012349">
    <property type="entry name" value="Split_barrel_FMN-bd"/>
</dbReference>
<dbReference type="Gene3D" id="2.30.110.10">
    <property type="entry name" value="Electron Transport, Fmn-binding Protein, Chain A"/>
    <property type="match status" value="1"/>
</dbReference>
<dbReference type="PANTHER" id="PTHR39428:SF1">
    <property type="entry name" value="F420H(2)-DEPENDENT QUINONE REDUCTASE RV1261C"/>
    <property type="match status" value="1"/>
</dbReference>
<sequence>MLSGSVRHTVGMSRLAGRVRLLGHRRWFARLGRALAPVDRALGRLTRGRVVALGMRELPSMLLTTTGRRTGRPRTQPLLFAPDGDGYAVVGSNWGQPHQPAWALNLVADPLAVVTVGGRRVPVRATLAAGAERERLLGLLLAVWPAYETYRLRAGDRTLMVFRLAPSR</sequence>
<dbReference type="Proteomes" id="UP001501570">
    <property type="component" value="Unassembled WGS sequence"/>
</dbReference>
<reference evidence="4" key="1">
    <citation type="journal article" date="2019" name="Int. J. Syst. Evol. Microbiol.">
        <title>The Global Catalogue of Microorganisms (GCM) 10K type strain sequencing project: providing services to taxonomists for standard genome sequencing and annotation.</title>
        <authorList>
            <consortium name="The Broad Institute Genomics Platform"/>
            <consortium name="The Broad Institute Genome Sequencing Center for Infectious Disease"/>
            <person name="Wu L."/>
            <person name="Ma J."/>
        </authorList>
    </citation>
    <scope>NUCLEOTIDE SEQUENCE [LARGE SCALE GENOMIC DNA]</scope>
    <source>
        <strain evidence="4">JCM 18304</strain>
    </source>
</reference>
<evidence type="ECO:0000313" key="3">
    <source>
        <dbReference type="EMBL" id="GAA5183322.1"/>
    </source>
</evidence>
<comment type="catalytic activity">
    <reaction evidence="2">
        <text>oxidized coenzyme F420-(gamma-L-Glu)(n) + a quinol + H(+) = reduced coenzyme F420-(gamma-L-Glu)(n) + a quinone</text>
        <dbReference type="Rhea" id="RHEA:39663"/>
        <dbReference type="Rhea" id="RHEA-COMP:12939"/>
        <dbReference type="Rhea" id="RHEA-COMP:14378"/>
        <dbReference type="ChEBI" id="CHEBI:15378"/>
        <dbReference type="ChEBI" id="CHEBI:24646"/>
        <dbReference type="ChEBI" id="CHEBI:132124"/>
        <dbReference type="ChEBI" id="CHEBI:133980"/>
        <dbReference type="ChEBI" id="CHEBI:139511"/>
    </reaction>
</comment>
<dbReference type="SUPFAM" id="SSF50475">
    <property type="entry name" value="FMN-binding split barrel"/>
    <property type="match status" value="1"/>
</dbReference>
<dbReference type="Pfam" id="PF04075">
    <property type="entry name" value="F420H2_quin_red"/>
    <property type="match status" value="1"/>
</dbReference>
<accession>A0ABP9RPC1</accession>
<dbReference type="NCBIfam" id="TIGR00026">
    <property type="entry name" value="hi_GC_TIGR00026"/>
    <property type="match status" value="1"/>
</dbReference>
<name>A0ABP9RPC1_9ACTN</name>
<keyword evidence="4" id="KW-1185">Reference proteome</keyword>
<comment type="caution">
    <text evidence="3">The sequence shown here is derived from an EMBL/GenBank/DDBJ whole genome shotgun (WGS) entry which is preliminary data.</text>
</comment>
<gene>
    <name evidence="3" type="ORF">GCM10023322_22330</name>
</gene>
<evidence type="ECO:0000313" key="4">
    <source>
        <dbReference type="Proteomes" id="UP001501570"/>
    </source>
</evidence>
<dbReference type="PANTHER" id="PTHR39428">
    <property type="entry name" value="F420H(2)-DEPENDENT QUINONE REDUCTASE RV1261C"/>
    <property type="match status" value="1"/>
</dbReference>
<evidence type="ECO:0000256" key="1">
    <source>
        <dbReference type="ARBA" id="ARBA00008710"/>
    </source>
</evidence>
<dbReference type="EMBL" id="BAABJQ010000005">
    <property type="protein sequence ID" value="GAA5183322.1"/>
    <property type="molecule type" value="Genomic_DNA"/>
</dbReference>
<proteinExistence type="inferred from homology"/>
<dbReference type="InterPro" id="IPR004378">
    <property type="entry name" value="F420H2_quin_Rdtase"/>
</dbReference>
<evidence type="ECO:0000256" key="2">
    <source>
        <dbReference type="ARBA" id="ARBA00049106"/>
    </source>
</evidence>
<comment type="similarity">
    <text evidence="1">Belongs to the F420H(2)-dependent quinone reductase family.</text>
</comment>